<dbReference type="Proteomes" id="UP000094336">
    <property type="component" value="Unassembled WGS sequence"/>
</dbReference>
<comment type="subcellular location">
    <subcellularLocation>
        <location evidence="1">Mitochondrion</location>
    </subcellularLocation>
</comment>
<dbReference type="InterPro" id="IPR006145">
    <property type="entry name" value="PsdUridine_synth_RsuA/RluA"/>
</dbReference>
<organism evidence="13 14">
    <name type="scientific">Babjeviella inositovora NRRL Y-12698</name>
    <dbReference type="NCBI Taxonomy" id="984486"/>
    <lineage>
        <taxon>Eukaryota</taxon>
        <taxon>Fungi</taxon>
        <taxon>Dikarya</taxon>
        <taxon>Ascomycota</taxon>
        <taxon>Saccharomycotina</taxon>
        <taxon>Pichiomycetes</taxon>
        <taxon>Serinales incertae sedis</taxon>
        <taxon>Babjeviella</taxon>
    </lineage>
</organism>
<dbReference type="GO" id="GO:0005739">
    <property type="term" value="C:mitochondrion"/>
    <property type="evidence" value="ECO:0007669"/>
    <property type="project" value="UniProtKB-SubCell"/>
</dbReference>
<dbReference type="CDD" id="cd02869">
    <property type="entry name" value="PseudoU_synth_RluA_like"/>
    <property type="match status" value="1"/>
</dbReference>
<evidence type="ECO:0000256" key="6">
    <source>
        <dbReference type="ARBA" id="ARBA00037513"/>
    </source>
</evidence>
<dbReference type="OrthoDB" id="428658at2759"/>
<evidence type="ECO:0000313" key="13">
    <source>
        <dbReference type="EMBL" id="ODQ80217.1"/>
    </source>
</evidence>
<dbReference type="AlphaFoldDB" id="A0A1E3QTF4"/>
<accession>A0A1E3QTF4</accession>
<dbReference type="EMBL" id="KV454430">
    <property type="protein sequence ID" value="ODQ80217.1"/>
    <property type="molecule type" value="Genomic_DNA"/>
</dbReference>
<keyword evidence="3" id="KW-0496">Mitochondrion</keyword>
<protein>
    <recommendedName>
        <fullName evidence="8">21S rRNA pseudouridine(2819) synthase</fullName>
        <ecNumber evidence="7">5.4.99.43</ecNumber>
    </recommendedName>
    <alternativeName>
        <fullName evidence="10">Pseudouridine synthase 5</fullName>
    </alternativeName>
    <alternativeName>
        <fullName evidence="9">Pseudouridylate synthase PUS5</fullName>
    </alternativeName>
    <alternativeName>
        <fullName evidence="11">Uracil hydrolyase PUS5</fullName>
    </alternativeName>
</protein>
<evidence type="ECO:0000256" key="8">
    <source>
        <dbReference type="ARBA" id="ARBA00040626"/>
    </source>
</evidence>
<reference evidence="14" key="1">
    <citation type="submission" date="2016-05" db="EMBL/GenBank/DDBJ databases">
        <title>Comparative genomics of biotechnologically important yeasts.</title>
        <authorList>
            <consortium name="DOE Joint Genome Institute"/>
            <person name="Riley R."/>
            <person name="Haridas S."/>
            <person name="Wolfe K.H."/>
            <person name="Lopes M.R."/>
            <person name="Hittinger C.T."/>
            <person name="Goker M."/>
            <person name="Salamov A."/>
            <person name="Wisecaver J."/>
            <person name="Long T.M."/>
            <person name="Aerts A.L."/>
            <person name="Barry K."/>
            <person name="Choi C."/>
            <person name="Clum A."/>
            <person name="Coughlan A.Y."/>
            <person name="Deshpande S."/>
            <person name="Douglass A.P."/>
            <person name="Hanson S.J."/>
            <person name="Klenk H.-P."/>
            <person name="Labutti K."/>
            <person name="Lapidus A."/>
            <person name="Lindquist E."/>
            <person name="Lipzen A."/>
            <person name="Meier-Kolthoff J.P."/>
            <person name="Ohm R.A."/>
            <person name="Otillar R.P."/>
            <person name="Pangilinan J."/>
            <person name="Peng Y."/>
            <person name="Rokas A."/>
            <person name="Rosa C.A."/>
            <person name="Scheuner C."/>
            <person name="Sibirny A.A."/>
            <person name="Slot J.C."/>
            <person name="Stielow J.B."/>
            <person name="Sun H."/>
            <person name="Kurtzman C.P."/>
            <person name="Blackwell M."/>
            <person name="Grigoriev I.V."/>
            <person name="Jeffries T.W."/>
        </authorList>
    </citation>
    <scope>NUCLEOTIDE SEQUENCE [LARGE SCALE GENOMIC DNA]</scope>
    <source>
        <strain evidence="14">NRRL Y-12698</strain>
    </source>
</reference>
<evidence type="ECO:0000256" key="5">
    <source>
        <dbReference type="ARBA" id="ARBA00036927"/>
    </source>
</evidence>
<dbReference type="GeneID" id="30144892"/>
<dbReference type="GO" id="GO:0160143">
    <property type="term" value="F:21S rRNA pseudouridine(2819) synthase activity"/>
    <property type="evidence" value="ECO:0007669"/>
    <property type="project" value="UniProtKB-EC"/>
</dbReference>
<dbReference type="RefSeq" id="XP_018985545.1">
    <property type="nucleotide sequence ID" value="XM_019127039.1"/>
</dbReference>
<sequence length="285" mass="32805">MKWAQLKSLAPFQVLHDLLHFLIVNKPPGIVSQSGKQHHSRKLDEESVIYQLSKQLRRDYPESKEYSQLKTVHRLDRPVTGAMVIAKTKIGAQNFSKNLQQGGNKGFLIKRRYIALIQEPDLQYVYRNKCIHFTNKEKTQGIITTDAGKTSVTKFHALTDLEPQPLSGLAEYFNRVPRIPVLLELVSGRKHQIREHLQEAFRQPVLNDMEYDADPLHIDFNQIALHSLYVKTKVGMAMNEIIAPMCYGQGLWDGYLDQEGNFLPEIVQAVREFEVPYIPPKEVEM</sequence>
<evidence type="ECO:0000256" key="3">
    <source>
        <dbReference type="ARBA" id="ARBA00023128"/>
    </source>
</evidence>
<dbReference type="PANTHER" id="PTHR21600">
    <property type="entry name" value="MITOCHONDRIAL RNA PSEUDOURIDINE SYNTHASE"/>
    <property type="match status" value="1"/>
</dbReference>
<dbReference type="SUPFAM" id="SSF55120">
    <property type="entry name" value="Pseudouridine synthase"/>
    <property type="match status" value="1"/>
</dbReference>
<comment type="function">
    <text evidence="6">Pseudouridylate synthase responsible for the pseudouridine-2819 formation in mitochondrial 21S rRNA. May modulate the efficiency or the fidelity of the mitochondrial translation machinery.</text>
</comment>
<dbReference type="Pfam" id="PF00849">
    <property type="entry name" value="PseudoU_synth_2"/>
    <property type="match status" value="1"/>
</dbReference>
<evidence type="ECO:0000256" key="4">
    <source>
        <dbReference type="ARBA" id="ARBA00023235"/>
    </source>
</evidence>
<dbReference type="GO" id="GO:0003723">
    <property type="term" value="F:RNA binding"/>
    <property type="evidence" value="ECO:0007669"/>
    <property type="project" value="InterPro"/>
</dbReference>
<dbReference type="PROSITE" id="PS01129">
    <property type="entry name" value="PSI_RLU"/>
    <property type="match status" value="1"/>
</dbReference>
<feature type="domain" description="Pseudouridine synthase RsuA/RluA-like" evidence="12">
    <location>
        <begin position="20"/>
        <end position="198"/>
    </location>
</feature>
<dbReference type="PANTHER" id="PTHR21600:SF81">
    <property type="entry name" value="21S RRNA PSEUDOURIDINE(2819) SYNTHASE"/>
    <property type="match status" value="1"/>
</dbReference>
<gene>
    <name evidence="13" type="ORF">BABINDRAFT_13102</name>
</gene>
<evidence type="ECO:0000256" key="9">
    <source>
        <dbReference type="ARBA" id="ARBA00041561"/>
    </source>
</evidence>
<dbReference type="InterPro" id="IPR006224">
    <property type="entry name" value="PsdUridine_synth_RluA-like_CS"/>
</dbReference>
<dbReference type="EC" id="5.4.99.43" evidence="7"/>
<evidence type="ECO:0000256" key="1">
    <source>
        <dbReference type="ARBA" id="ARBA00004173"/>
    </source>
</evidence>
<evidence type="ECO:0000256" key="2">
    <source>
        <dbReference type="ARBA" id="ARBA00010876"/>
    </source>
</evidence>
<dbReference type="InterPro" id="IPR020103">
    <property type="entry name" value="PsdUridine_synth_cat_dom_sf"/>
</dbReference>
<dbReference type="Gene3D" id="3.30.2350.10">
    <property type="entry name" value="Pseudouridine synthase"/>
    <property type="match status" value="1"/>
</dbReference>
<dbReference type="InterPro" id="IPR050188">
    <property type="entry name" value="RluA_PseudoU_synthase"/>
</dbReference>
<dbReference type="STRING" id="984486.A0A1E3QTF4"/>
<comment type="catalytic activity">
    <reaction evidence="5">
        <text>uridine(2819) in 21S rRNA = pseudouridine(2819) in 21S rRNA</text>
        <dbReference type="Rhea" id="RHEA:42556"/>
        <dbReference type="Rhea" id="RHEA-COMP:10113"/>
        <dbReference type="Rhea" id="RHEA-COMP:10114"/>
        <dbReference type="ChEBI" id="CHEBI:65314"/>
        <dbReference type="ChEBI" id="CHEBI:65315"/>
        <dbReference type="EC" id="5.4.99.43"/>
    </reaction>
</comment>
<evidence type="ECO:0000256" key="10">
    <source>
        <dbReference type="ARBA" id="ARBA00041978"/>
    </source>
</evidence>
<evidence type="ECO:0000256" key="11">
    <source>
        <dbReference type="ARBA" id="ARBA00042700"/>
    </source>
</evidence>
<keyword evidence="4" id="KW-0413">Isomerase</keyword>
<keyword evidence="14" id="KW-1185">Reference proteome</keyword>
<proteinExistence type="inferred from homology"/>
<name>A0A1E3QTF4_9ASCO</name>
<evidence type="ECO:0000259" key="12">
    <source>
        <dbReference type="Pfam" id="PF00849"/>
    </source>
</evidence>
<evidence type="ECO:0000256" key="7">
    <source>
        <dbReference type="ARBA" id="ARBA00038947"/>
    </source>
</evidence>
<dbReference type="GO" id="GO:0000455">
    <property type="term" value="P:enzyme-directed rRNA pseudouridine synthesis"/>
    <property type="evidence" value="ECO:0007669"/>
    <property type="project" value="TreeGrafter"/>
</dbReference>
<comment type="similarity">
    <text evidence="2">Belongs to the pseudouridine synthase RluA family.</text>
</comment>
<evidence type="ECO:0000313" key="14">
    <source>
        <dbReference type="Proteomes" id="UP000094336"/>
    </source>
</evidence>